<name>A0A4Y7SIQ5_COPMI</name>
<accession>A0A4Y7SIQ5</accession>
<gene>
    <name evidence="2" type="ORF">FA13DRAFT_97319</name>
</gene>
<feature type="region of interest" description="Disordered" evidence="1">
    <location>
        <begin position="118"/>
        <end position="178"/>
    </location>
</feature>
<organism evidence="2 3">
    <name type="scientific">Coprinellus micaceus</name>
    <name type="common">Glistening ink-cap mushroom</name>
    <name type="synonym">Coprinus micaceus</name>
    <dbReference type="NCBI Taxonomy" id="71717"/>
    <lineage>
        <taxon>Eukaryota</taxon>
        <taxon>Fungi</taxon>
        <taxon>Dikarya</taxon>
        <taxon>Basidiomycota</taxon>
        <taxon>Agaricomycotina</taxon>
        <taxon>Agaricomycetes</taxon>
        <taxon>Agaricomycetidae</taxon>
        <taxon>Agaricales</taxon>
        <taxon>Agaricineae</taxon>
        <taxon>Psathyrellaceae</taxon>
        <taxon>Coprinellus</taxon>
    </lineage>
</organism>
<feature type="compositionally biased region" description="Polar residues" evidence="1">
    <location>
        <begin position="166"/>
        <end position="178"/>
    </location>
</feature>
<feature type="compositionally biased region" description="Basic and acidic residues" evidence="1">
    <location>
        <begin position="89"/>
        <end position="105"/>
    </location>
</feature>
<protein>
    <submittedName>
        <fullName evidence="2">Uncharacterized protein</fullName>
    </submittedName>
</protein>
<keyword evidence="3" id="KW-1185">Reference proteome</keyword>
<reference evidence="2 3" key="1">
    <citation type="journal article" date="2019" name="Nat. Ecol. Evol.">
        <title>Megaphylogeny resolves global patterns of mushroom evolution.</title>
        <authorList>
            <person name="Varga T."/>
            <person name="Krizsan K."/>
            <person name="Foldi C."/>
            <person name="Dima B."/>
            <person name="Sanchez-Garcia M."/>
            <person name="Sanchez-Ramirez S."/>
            <person name="Szollosi G.J."/>
            <person name="Szarkandi J.G."/>
            <person name="Papp V."/>
            <person name="Albert L."/>
            <person name="Andreopoulos W."/>
            <person name="Angelini C."/>
            <person name="Antonin V."/>
            <person name="Barry K.W."/>
            <person name="Bougher N.L."/>
            <person name="Buchanan P."/>
            <person name="Buyck B."/>
            <person name="Bense V."/>
            <person name="Catcheside P."/>
            <person name="Chovatia M."/>
            <person name="Cooper J."/>
            <person name="Damon W."/>
            <person name="Desjardin D."/>
            <person name="Finy P."/>
            <person name="Geml J."/>
            <person name="Haridas S."/>
            <person name="Hughes K."/>
            <person name="Justo A."/>
            <person name="Karasinski D."/>
            <person name="Kautmanova I."/>
            <person name="Kiss B."/>
            <person name="Kocsube S."/>
            <person name="Kotiranta H."/>
            <person name="LaButti K.M."/>
            <person name="Lechner B.E."/>
            <person name="Liimatainen K."/>
            <person name="Lipzen A."/>
            <person name="Lukacs Z."/>
            <person name="Mihaltcheva S."/>
            <person name="Morgado L.N."/>
            <person name="Niskanen T."/>
            <person name="Noordeloos M.E."/>
            <person name="Ohm R.A."/>
            <person name="Ortiz-Santana B."/>
            <person name="Ovrebo C."/>
            <person name="Racz N."/>
            <person name="Riley R."/>
            <person name="Savchenko A."/>
            <person name="Shiryaev A."/>
            <person name="Soop K."/>
            <person name="Spirin V."/>
            <person name="Szebenyi C."/>
            <person name="Tomsovsky M."/>
            <person name="Tulloss R.E."/>
            <person name="Uehling J."/>
            <person name="Grigoriev I.V."/>
            <person name="Vagvolgyi C."/>
            <person name="Papp T."/>
            <person name="Martin F.M."/>
            <person name="Miettinen O."/>
            <person name="Hibbett D.S."/>
            <person name="Nagy L.G."/>
        </authorList>
    </citation>
    <scope>NUCLEOTIDE SEQUENCE [LARGE SCALE GENOMIC DNA]</scope>
    <source>
        <strain evidence="2 3">FP101781</strain>
    </source>
</reference>
<evidence type="ECO:0000256" key="1">
    <source>
        <dbReference type="SAM" id="MobiDB-lite"/>
    </source>
</evidence>
<dbReference type="Proteomes" id="UP000298030">
    <property type="component" value="Unassembled WGS sequence"/>
</dbReference>
<comment type="caution">
    <text evidence="2">The sequence shown here is derived from an EMBL/GenBank/DDBJ whole genome shotgun (WGS) entry which is preliminary data.</text>
</comment>
<feature type="region of interest" description="Disordered" evidence="1">
    <location>
        <begin position="84"/>
        <end position="105"/>
    </location>
</feature>
<feature type="compositionally biased region" description="Polar residues" evidence="1">
    <location>
        <begin position="129"/>
        <end position="144"/>
    </location>
</feature>
<proteinExistence type="predicted"/>
<dbReference type="EMBL" id="QPFP01000105">
    <property type="protein sequence ID" value="TEB21652.1"/>
    <property type="molecule type" value="Genomic_DNA"/>
</dbReference>
<sequence length="178" mass="19195">MVAPLDLGAYSGCDKIRFHEPIKVRHCGCPPFDLDLLLDHHTSNLGPFTIFLHGLSSLCGVLPCFGIDAFVTLVPGIKSCPGAFSGGGKAERRVEGEERRGEHTFTDPCVTEVRTSIQGCSSAEDRNPQTRGQSQVDADASNTIPIPMSRPRSSHPPGRNVERIQNRTLSSKSRGGKA</sequence>
<evidence type="ECO:0000313" key="2">
    <source>
        <dbReference type="EMBL" id="TEB21652.1"/>
    </source>
</evidence>
<evidence type="ECO:0000313" key="3">
    <source>
        <dbReference type="Proteomes" id="UP000298030"/>
    </source>
</evidence>
<dbReference type="AlphaFoldDB" id="A0A4Y7SIQ5"/>